<evidence type="ECO:0000313" key="6">
    <source>
        <dbReference type="EMBL" id="MCY1083297.1"/>
    </source>
</evidence>
<accession>A0ABT4ANL5</accession>
<proteinExistence type="predicted"/>
<dbReference type="EMBL" id="JAPNKA010000001">
    <property type="protein sequence ID" value="MCY1083297.1"/>
    <property type="molecule type" value="Genomic_DNA"/>
</dbReference>
<comment type="subcellular location">
    <subcellularLocation>
        <location evidence="1">Secreted</location>
    </subcellularLocation>
</comment>
<dbReference type="InterPro" id="IPR008983">
    <property type="entry name" value="Tumour_necrosis_fac-like_dom"/>
</dbReference>
<dbReference type="Gene3D" id="2.60.120.40">
    <property type="match status" value="1"/>
</dbReference>
<evidence type="ECO:0000256" key="2">
    <source>
        <dbReference type="ARBA" id="ARBA00022525"/>
    </source>
</evidence>
<evidence type="ECO:0000256" key="3">
    <source>
        <dbReference type="ARBA" id="ARBA00022729"/>
    </source>
</evidence>
<feature type="chain" id="PRO_5045917318" description="C1q domain-containing protein" evidence="4">
    <location>
        <begin position="24"/>
        <end position="207"/>
    </location>
</feature>
<protein>
    <recommendedName>
        <fullName evidence="5">C1q domain-containing protein</fullName>
    </recommendedName>
</protein>
<evidence type="ECO:0000256" key="4">
    <source>
        <dbReference type="SAM" id="SignalP"/>
    </source>
</evidence>
<evidence type="ECO:0000259" key="5">
    <source>
        <dbReference type="PROSITE" id="PS50871"/>
    </source>
</evidence>
<organism evidence="6 7">
    <name type="scientific">Archangium lansingense</name>
    <dbReference type="NCBI Taxonomy" id="2995310"/>
    <lineage>
        <taxon>Bacteria</taxon>
        <taxon>Pseudomonadati</taxon>
        <taxon>Myxococcota</taxon>
        <taxon>Myxococcia</taxon>
        <taxon>Myxococcales</taxon>
        <taxon>Cystobacterineae</taxon>
        <taxon>Archangiaceae</taxon>
        <taxon>Archangium</taxon>
    </lineage>
</organism>
<feature type="signal peptide" evidence="4">
    <location>
        <begin position="1"/>
        <end position="23"/>
    </location>
</feature>
<dbReference type="InterPro" id="IPR050822">
    <property type="entry name" value="Cerebellin_Synaptic_Org"/>
</dbReference>
<keyword evidence="3 4" id="KW-0732">Signal</keyword>
<comment type="caution">
    <text evidence="6">The sequence shown here is derived from an EMBL/GenBank/DDBJ whole genome shotgun (WGS) entry which is preliminary data.</text>
</comment>
<evidence type="ECO:0000313" key="7">
    <source>
        <dbReference type="Proteomes" id="UP001207654"/>
    </source>
</evidence>
<reference evidence="6 7" key="1">
    <citation type="submission" date="2022-11" db="EMBL/GenBank/DDBJ databases">
        <title>Minimal conservation of predation-associated metabolite biosynthetic gene clusters underscores biosynthetic potential of Myxococcota including descriptions for ten novel species: Archangium lansinium sp. nov., Myxococcus landrumus sp. nov., Nannocystis bai.</title>
        <authorList>
            <person name="Ahearne A."/>
            <person name="Stevens C."/>
            <person name="Phillips K."/>
        </authorList>
    </citation>
    <scope>NUCLEOTIDE SEQUENCE [LARGE SCALE GENOMIC DNA]</scope>
    <source>
        <strain evidence="6 7">MIWBW</strain>
    </source>
</reference>
<dbReference type="PANTHER" id="PTHR22923">
    <property type="entry name" value="CEREBELLIN-RELATED"/>
    <property type="match status" value="1"/>
</dbReference>
<name>A0ABT4ANL5_9BACT</name>
<gene>
    <name evidence="6" type="ORF">OV287_53565</name>
</gene>
<dbReference type="RefSeq" id="WP_267541832.1">
    <property type="nucleotide sequence ID" value="NZ_JAPNKA010000001.1"/>
</dbReference>
<keyword evidence="7" id="KW-1185">Reference proteome</keyword>
<dbReference type="PANTHER" id="PTHR22923:SF113">
    <property type="entry name" value="COMPLEMENT C1Q-LIKE PROTEIN 4"/>
    <property type="match status" value="1"/>
</dbReference>
<feature type="domain" description="C1q" evidence="5">
    <location>
        <begin position="65"/>
        <end position="206"/>
    </location>
</feature>
<sequence length="207" mass="21938">MKTSRVLLLSGLVSFLAPGFAWAEEPASAGREAGPPKERVLFAQYKTVDPTTARQAELSAGTRCPESGIVAFSASGSGHVSEGGLMLLSYPTTHTQEGSGWAAGGGTFVAPCTGLYFFNISFVKDAYHYGATANDVFVHILKNGANKGRALSGQGHVDRDTGVYSVTLFLAQGDYVQTFASSDGRLKRHLLEYNFTGHLVKQAAQGL</sequence>
<dbReference type="Pfam" id="PF00386">
    <property type="entry name" value="C1q"/>
    <property type="match status" value="1"/>
</dbReference>
<dbReference type="SUPFAM" id="SSF49842">
    <property type="entry name" value="TNF-like"/>
    <property type="match status" value="1"/>
</dbReference>
<dbReference type="InterPro" id="IPR001073">
    <property type="entry name" value="C1q_dom"/>
</dbReference>
<evidence type="ECO:0000256" key="1">
    <source>
        <dbReference type="ARBA" id="ARBA00004613"/>
    </source>
</evidence>
<dbReference type="PROSITE" id="PS50871">
    <property type="entry name" value="C1Q"/>
    <property type="match status" value="1"/>
</dbReference>
<keyword evidence="2" id="KW-0964">Secreted</keyword>
<dbReference type="Proteomes" id="UP001207654">
    <property type="component" value="Unassembled WGS sequence"/>
</dbReference>